<dbReference type="RefSeq" id="XP_003064283.1">
    <property type="nucleotide sequence ID" value="XM_003064237.1"/>
</dbReference>
<dbReference type="Proteomes" id="UP000001876">
    <property type="component" value="Unassembled WGS sequence"/>
</dbReference>
<dbReference type="OrthoDB" id="501164at2759"/>
<gene>
    <name evidence="2" type="ORF">MICPUCDRAFT_43350</name>
</gene>
<protein>
    <submittedName>
        <fullName evidence="2">Predicted protein</fullName>
    </submittedName>
</protein>
<dbReference type="PANTHER" id="PTHR37317:SF1">
    <property type="entry name" value="ZINC-RIBBON DOMAIN-CONTAINING PROTEIN-RELATED"/>
    <property type="match status" value="1"/>
</dbReference>
<reference evidence="2 3" key="1">
    <citation type="journal article" date="2009" name="Science">
        <title>Green evolution and dynamic adaptations revealed by genomes of the marine picoeukaryotes Micromonas.</title>
        <authorList>
            <person name="Worden A.Z."/>
            <person name="Lee J.H."/>
            <person name="Mock T."/>
            <person name="Rouze P."/>
            <person name="Simmons M.P."/>
            <person name="Aerts A.L."/>
            <person name="Allen A.E."/>
            <person name="Cuvelier M.L."/>
            <person name="Derelle E."/>
            <person name="Everett M.V."/>
            <person name="Foulon E."/>
            <person name="Grimwood J."/>
            <person name="Gundlach H."/>
            <person name="Henrissat B."/>
            <person name="Napoli C."/>
            <person name="McDonald S.M."/>
            <person name="Parker M.S."/>
            <person name="Rombauts S."/>
            <person name="Salamov A."/>
            <person name="Von Dassow P."/>
            <person name="Badger J.H."/>
            <person name="Coutinho P.M."/>
            <person name="Demir E."/>
            <person name="Dubchak I."/>
            <person name="Gentemann C."/>
            <person name="Eikrem W."/>
            <person name="Gready J.E."/>
            <person name="John U."/>
            <person name="Lanier W."/>
            <person name="Lindquist E.A."/>
            <person name="Lucas S."/>
            <person name="Mayer K.F."/>
            <person name="Moreau H."/>
            <person name="Not F."/>
            <person name="Otillar R."/>
            <person name="Panaud O."/>
            <person name="Pangilinan J."/>
            <person name="Paulsen I."/>
            <person name="Piegu B."/>
            <person name="Poliakov A."/>
            <person name="Robbens S."/>
            <person name="Schmutz J."/>
            <person name="Toulza E."/>
            <person name="Wyss T."/>
            <person name="Zelensky A."/>
            <person name="Zhou K."/>
            <person name="Armbrust E.V."/>
            <person name="Bhattacharya D."/>
            <person name="Goodenough U.W."/>
            <person name="Van de Peer Y."/>
            <person name="Grigoriev I.V."/>
        </authorList>
    </citation>
    <scope>NUCLEOTIDE SEQUENCE [LARGE SCALE GENOMIC DNA]</scope>
    <source>
        <strain evidence="2 3">CCMP1545</strain>
    </source>
</reference>
<evidence type="ECO:0000313" key="3">
    <source>
        <dbReference type="Proteomes" id="UP000001876"/>
    </source>
</evidence>
<feature type="domain" description="Treble clef zinc finger" evidence="1">
    <location>
        <begin position="407"/>
        <end position="462"/>
    </location>
</feature>
<dbReference type="GeneID" id="9689543"/>
<dbReference type="eggNOG" id="ENOG502SYQH">
    <property type="taxonomic scope" value="Eukaryota"/>
</dbReference>
<feature type="domain" description="Treble clef zinc finger" evidence="1">
    <location>
        <begin position="254"/>
        <end position="308"/>
    </location>
</feature>
<evidence type="ECO:0000259" key="1">
    <source>
        <dbReference type="Pfam" id="PF14311"/>
    </source>
</evidence>
<dbReference type="PANTHER" id="PTHR37317">
    <property type="entry name" value="BLR8090 PROTEIN"/>
    <property type="match status" value="1"/>
</dbReference>
<feature type="domain" description="Treble clef zinc finger" evidence="1">
    <location>
        <begin position="101"/>
        <end position="154"/>
    </location>
</feature>
<name>C1N8K7_MICPC</name>
<feature type="domain" description="Treble clef zinc finger" evidence="1">
    <location>
        <begin position="330"/>
        <end position="384"/>
    </location>
</feature>
<dbReference type="InterPro" id="IPR025487">
    <property type="entry name" value="DUF4379"/>
</dbReference>
<organism evidence="3">
    <name type="scientific">Micromonas pusilla (strain CCMP1545)</name>
    <name type="common">Picoplanktonic green alga</name>
    <dbReference type="NCBI Taxonomy" id="564608"/>
    <lineage>
        <taxon>Eukaryota</taxon>
        <taxon>Viridiplantae</taxon>
        <taxon>Chlorophyta</taxon>
        <taxon>Mamiellophyceae</taxon>
        <taxon>Mamiellales</taxon>
        <taxon>Mamiellaceae</taxon>
        <taxon>Micromonas</taxon>
    </lineage>
</organism>
<sequence>MTPHEERPGSLVKWCGENGERGQRLLLEYRDDEKLPSEVMALSSYNALWRCAECEHEWKAGVCSRTRSDAAAECMRCRGCSARGISFRVWCDANGERGKSLLEEYVDTDRGPMDVTRASGYKALWKCATCEHEWRTKICNRTTANNPTGCPKCPGFVARSNKFQVWCDANGERGKKLLEEYVDTDRGPTDVTHGSKYKALWKCATCEHEWRAKMNNRMRANNPSGCPACSGYTATSTKNFQVWCEENGERGKKLLEEYVDTDRGPTDVTHGSSYKALWKCATCEHEWWATMNHHTRANNPAGCPSCSRYAARSTFRVWCDANGEIGKKFLEEYVNTDRGPMDVTRASAYKALWKCATCEHEWRAKVGSRTNSRRPCGCPKCANHLPLSKTNNFQAWCDANGERGKTLLEEYIDPDRGPTRVTNGSTYKALWKCATCEHEWRTTLNCRTLSGRPTGCPANCRKKRKRHSPATTC</sequence>
<dbReference type="Pfam" id="PF14311">
    <property type="entry name" value="DUF4379"/>
    <property type="match status" value="6"/>
</dbReference>
<proteinExistence type="predicted"/>
<keyword evidence="3" id="KW-1185">Reference proteome</keyword>
<feature type="domain" description="Treble clef zinc finger" evidence="1">
    <location>
        <begin position="25"/>
        <end position="79"/>
    </location>
</feature>
<accession>C1N8K7</accession>
<evidence type="ECO:0000313" key="2">
    <source>
        <dbReference type="EMBL" id="EEH51905.1"/>
    </source>
</evidence>
<dbReference type="KEGG" id="mpp:MICPUCDRAFT_43350"/>
<dbReference type="AlphaFoldDB" id="C1N8K7"/>
<feature type="domain" description="Treble clef zinc finger" evidence="1">
    <location>
        <begin position="177"/>
        <end position="231"/>
    </location>
</feature>
<dbReference type="EMBL" id="GG663750">
    <property type="protein sequence ID" value="EEH51905.1"/>
    <property type="molecule type" value="Genomic_DNA"/>
</dbReference>